<gene>
    <name evidence="1" type="ORF">OOJ96_13355</name>
</gene>
<keyword evidence="2" id="KW-1185">Reference proteome</keyword>
<evidence type="ECO:0000313" key="1">
    <source>
        <dbReference type="EMBL" id="MFO2478387.1"/>
    </source>
</evidence>
<dbReference type="EMBL" id="JAPEQY010000009">
    <property type="protein sequence ID" value="MFO2478387.1"/>
    <property type="molecule type" value="Genomic_DNA"/>
</dbReference>
<sequence>MSNVTPHAPAAYNYFERRCDEQLETKNRSGNSSRGESNSTGMARAGDAWRQPYSLFDRDRPERDGQIGNLIDVQRQNNRLNQSLVTVLGQLSTVLTSMLKNFKPDNANSVVTDKTKVDAEKSEFGKLLSNALNTITPTENKLFQRLEGQMNRRRDGRNPLTQEERVAVEKFEVIERELKKRLDKNHHEIIRDVLPYDTTDLEAILTRGGGGTRREGEVVHKMYEGTPMTLEEQMIALKLHLLGF</sequence>
<dbReference type="Proteomes" id="UP001637618">
    <property type="component" value="Unassembled WGS sequence"/>
</dbReference>
<reference evidence="1" key="1">
    <citation type="submission" date="2022-11" db="EMBL/GenBank/DDBJ databases">
        <title>Draft genome sequences of strains of Pseudomonas imrae sp. nov.</title>
        <authorList>
            <person name="Salva Serra F."/>
            <person name="Nimje P."/>
            <person name="Moore E.R.B."/>
            <person name="Marathe N.P."/>
        </authorList>
    </citation>
    <scope>NUCLEOTIDE SEQUENCE</scope>
    <source>
        <strain evidence="1">15FMM2</strain>
    </source>
</reference>
<comment type="caution">
    <text evidence="1">The sequence shown here is derived from an EMBL/GenBank/DDBJ whole genome shotgun (WGS) entry which is preliminary data.</text>
</comment>
<proteinExistence type="predicted"/>
<protein>
    <submittedName>
        <fullName evidence="1">Uncharacterized protein</fullName>
    </submittedName>
</protein>
<evidence type="ECO:0000313" key="2">
    <source>
        <dbReference type="Proteomes" id="UP001637618"/>
    </source>
</evidence>
<organism evidence="1 2">
    <name type="scientific">Pseudomonas imrae</name>
    <dbReference type="NCBI Taxonomy" id="2992837"/>
    <lineage>
        <taxon>Bacteria</taxon>
        <taxon>Pseudomonadati</taxon>
        <taxon>Pseudomonadota</taxon>
        <taxon>Gammaproteobacteria</taxon>
        <taxon>Pseudomonadales</taxon>
        <taxon>Pseudomonadaceae</taxon>
        <taxon>Pseudomonas</taxon>
    </lineage>
</organism>
<name>A0ACC7PI85_9PSED</name>
<accession>A0ACC7PI85</accession>